<organism evidence="5 6">
    <name type="scientific">Callosobruchus maculatus</name>
    <name type="common">Southern cowpea weevil</name>
    <name type="synonym">Pulse bruchid</name>
    <dbReference type="NCBI Taxonomy" id="64391"/>
    <lineage>
        <taxon>Eukaryota</taxon>
        <taxon>Metazoa</taxon>
        <taxon>Ecdysozoa</taxon>
        <taxon>Arthropoda</taxon>
        <taxon>Hexapoda</taxon>
        <taxon>Insecta</taxon>
        <taxon>Pterygota</taxon>
        <taxon>Neoptera</taxon>
        <taxon>Endopterygota</taxon>
        <taxon>Coleoptera</taxon>
        <taxon>Polyphaga</taxon>
        <taxon>Cucujiformia</taxon>
        <taxon>Chrysomeloidea</taxon>
        <taxon>Chrysomelidae</taxon>
        <taxon>Bruchinae</taxon>
        <taxon>Bruchini</taxon>
        <taxon>Callosobruchus</taxon>
    </lineage>
</organism>
<reference evidence="5 6" key="1">
    <citation type="submission" date="2019-01" db="EMBL/GenBank/DDBJ databases">
        <authorList>
            <person name="Sayadi A."/>
        </authorList>
    </citation>
    <scope>NUCLEOTIDE SEQUENCE [LARGE SCALE GENOMIC DNA]</scope>
</reference>
<dbReference type="AlphaFoldDB" id="A0A653DGV2"/>
<dbReference type="Pfam" id="PF13925">
    <property type="entry name" value="Katanin_con80"/>
    <property type="match status" value="1"/>
</dbReference>
<gene>
    <name evidence="5" type="ORF">CALMAC_LOCUS17238</name>
</gene>
<sequence length="160" mass="17904">MSEAEVLGVIIRGHEPTTEILKGRIRSLKLVIAQFRSKDMRAAVDTAISIDDSAVLVDMLTVINAKYSLWNLDLCVTVLPKMLDLLQSKYETYITVGCDTLKLVLKLFGPVIKNNIQSPVGSFGVDIPREERSFIVKKQSLPSIGSSFREVHEFMCNFLD</sequence>
<keyword evidence="2" id="KW-0963">Cytoplasm</keyword>
<dbReference type="EMBL" id="CAACVG010011885">
    <property type="protein sequence ID" value="VEN59086.1"/>
    <property type="molecule type" value="Genomic_DNA"/>
</dbReference>
<comment type="subcellular location">
    <subcellularLocation>
        <location evidence="1">Cytoplasm</location>
        <location evidence="1">Cytoskeleton</location>
    </subcellularLocation>
</comment>
<evidence type="ECO:0000256" key="1">
    <source>
        <dbReference type="ARBA" id="ARBA00004245"/>
    </source>
</evidence>
<protein>
    <recommendedName>
        <fullName evidence="4">Katanin p80 subunit C-terminal domain-containing protein</fullName>
    </recommendedName>
</protein>
<feature type="domain" description="Katanin p80 subunit C-terminal" evidence="4">
    <location>
        <begin position="13"/>
        <end position="133"/>
    </location>
</feature>
<evidence type="ECO:0000256" key="3">
    <source>
        <dbReference type="ARBA" id="ARBA00023212"/>
    </source>
</evidence>
<dbReference type="OrthoDB" id="10251605at2759"/>
<evidence type="ECO:0000259" key="4">
    <source>
        <dbReference type="Pfam" id="PF13925"/>
    </source>
</evidence>
<dbReference type="GO" id="GO:0007019">
    <property type="term" value="P:microtubule depolymerization"/>
    <property type="evidence" value="ECO:0007669"/>
    <property type="project" value="TreeGrafter"/>
</dbReference>
<keyword evidence="6" id="KW-1185">Reference proteome</keyword>
<dbReference type="GO" id="GO:0008352">
    <property type="term" value="C:katanin complex"/>
    <property type="evidence" value="ECO:0007669"/>
    <property type="project" value="TreeGrafter"/>
</dbReference>
<evidence type="ECO:0000256" key="2">
    <source>
        <dbReference type="ARBA" id="ARBA00022490"/>
    </source>
</evidence>
<evidence type="ECO:0000313" key="6">
    <source>
        <dbReference type="Proteomes" id="UP000410492"/>
    </source>
</evidence>
<dbReference type="GO" id="GO:0008017">
    <property type="term" value="F:microtubule binding"/>
    <property type="evidence" value="ECO:0007669"/>
    <property type="project" value="InterPro"/>
</dbReference>
<dbReference type="InterPro" id="IPR028021">
    <property type="entry name" value="Katanin_C-terminal"/>
</dbReference>
<accession>A0A653DGV2</accession>
<name>A0A653DGV2_CALMS</name>
<evidence type="ECO:0000313" key="5">
    <source>
        <dbReference type="EMBL" id="VEN59086.1"/>
    </source>
</evidence>
<proteinExistence type="predicted"/>
<dbReference type="PANTHER" id="PTHR19845:SF0">
    <property type="entry name" value="KATANIN P80 WD40 REPEAT-CONTAINING SUBUNIT B1"/>
    <property type="match status" value="1"/>
</dbReference>
<dbReference type="PANTHER" id="PTHR19845">
    <property type="entry name" value="KATANIN P80 SUBUNIT"/>
    <property type="match status" value="1"/>
</dbReference>
<keyword evidence="3" id="KW-0206">Cytoskeleton</keyword>
<dbReference type="Proteomes" id="UP000410492">
    <property type="component" value="Unassembled WGS sequence"/>
</dbReference>